<dbReference type="InterPro" id="IPR043538">
    <property type="entry name" value="XYLT"/>
</dbReference>
<evidence type="ECO:0000256" key="14">
    <source>
        <dbReference type="ARBA" id="ARBA00042865"/>
    </source>
</evidence>
<keyword evidence="8" id="KW-0735">Signal-anchor</keyword>
<evidence type="ECO:0000256" key="1">
    <source>
        <dbReference type="ARBA" id="ARBA00004323"/>
    </source>
</evidence>
<gene>
    <name evidence="15" type="ORF">CWO92_07540</name>
</gene>
<evidence type="ECO:0000256" key="12">
    <source>
        <dbReference type="ARBA" id="ARBA00023157"/>
    </source>
</evidence>
<evidence type="ECO:0000256" key="5">
    <source>
        <dbReference type="ARBA" id="ARBA00022692"/>
    </source>
</evidence>
<keyword evidence="10" id="KW-0333">Golgi apparatus</keyword>
<reference evidence="15 16" key="1">
    <citation type="submission" date="2017-11" db="EMBL/GenBank/DDBJ databases">
        <title>Bacillus camelliae sp. nov., isolated from pu'er tea.</title>
        <authorList>
            <person name="Niu L."/>
        </authorList>
    </citation>
    <scope>NUCLEOTIDE SEQUENCE [LARGE SCALE GENOMIC DNA]</scope>
    <source>
        <strain evidence="15 16">7578-1</strain>
    </source>
</reference>
<dbReference type="OrthoDB" id="7943907at2"/>
<evidence type="ECO:0000256" key="4">
    <source>
        <dbReference type="ARBA" id="ARBA00022679"/>
    </source>
</evidence>
<evidence type="ECO:0000256" key="3">
    <source>
        <dbReference type="ARBA" id="ARBA00022676"/>
    </source>
</evidence>
<evidence type="ECO:0000256" key="7">
    <source>
        <dbReference type="ARBA" id="ARBA00022824"/>
    </source>
</evidence>
<dbReference type="PANTHER" id="PTHR46025">
    <property type="entry name" value="XYLOSYLTRANSFERASE OXT"/>
    <property type="match status" value="1"/>
</dbReference>
<evidence type="ECO:0000256" key="6">
    <source>
        <dbReference type="ARBA" id="ARBA00022723"/>
    </source>
</evidence>
<comment type="caution">
    <text evidence="15">The sequence shown here is derived from an EMBL/GenBank/DDBJ whole genome shotgun (WGS) entry which is preliminary data.</text>
</comment>
<name>A0A2N3LLT6_9BACI</name>
<proteinExistence type="predicted"/>
<dbReference type="GO" id="GO:0030158">
    <property type="term" value="F:protein xylosyltransferase activity"/>
    <property type="evidence" value="ECO:0007669"/>
    <property type="project" value="InterPro"/>
</dbReference>
<evidence type="ECO:0000256" key="8">
    <source>
        <dbReference type="ARBA" id="ARBA00022968"/>
    </source>
</evidence>
<evidence type="ECO:0000313" key="15">
    <source>
        <dbReference type="EMBL" id="PKR85557.1"/>
    </source>
</evidence>
<evidence type="ECO:0000256" key="2">
    <source>
        <dbReference type="ARBA" id="ARBA00004648"/>
    </source>
</evidence>
<dbReference type="GO" id="GO:0016020">
    <property type="term" value="C:membrane"/>
    <property type="evidence" value="ECO:0007669"/>
    <property type="project" value="InterPro"/>
</dbReference>
<evidence type="ECO:0000313" key="16">
    <source>
        <dbReference type="Proteomes" id="UP000233440"/>
    </source>
</evidence>
<keyword evidence="4" id="KW-0808">Transferase</keyword>
<dbReference type="InterPro" id="IPR003406">
    <property type="entry name" value="Glyco_trans_14"/>
</dbReference>
<keyword evidence="16" id="KW-1185">Reference proteome</keyword>
<sequence length="304" mass="36434">MTKDSCIAYILQIHKNPNQVNQFIQQLTVDQHADVFIHIDRRQYDQIHHTIIKRPNVKIIKQSIVCEWGDISQVDTTLLLLKEVLSQNKNYDFVCLRSGQDLLVRNGFYDFLQKNKGKIFLNFIDITNKNKGAMLLNWPKITRKRYTTSHPFRMYRRSIKFLFDKGIKLFPNSNYWPRDFELYCGSQWFTISFEAAQYIISFLENNQWYYRYFEKTYTPDEWFFHTLLMNSPFKSNIVKDNLLYLRMGTRLSERNSPVYLTSDDVALIEDSKQFFARKFDESIDKNVIDYFVNKICGECFIHSK</sequence>
<protein>
    <recommendedName>
        <fullName evidence="14">Peptide O-xylosyltransferase</fullName>
    </recommendedName>
</protein>
<dbReference type="Proteomes" id="UP000233440">
    <property type="component" value="Unassembled WGS sequence"/>
</dbReference>
<evidence type="ECO:0000256" key="11">
    <source>
        <dbReference type="ARBA" id="ARBA00023136"/>
    </source>
</evidence>
<dbReference type="RefSeq" id="WP_101353607.1">
    <property type="nucleotide sequence ID" value="NZ_PIQO01000004.1"/>
</dbReference>
<keyword evidence="7" id="KW-0256">Endoplasmic reticulum</keyword>
<keyword evidence="13" id="KW-0325">Glycoprotein</keyword>
<keyword evidence="9" id="KW-1133">Transmembrane helix</keyword>
<dbReference type="AlphaFoldDB" id="A0A2N3LLT6"/>
<accession>A0A2N3LLT6</accession>
<keyword evidence="5" id="KW-0812">Transmembrane</keyword>
<keyword evidence="11" id="KW-0472">Membrane</keyword>
<evidence type="ECO:0000256" key="9">
    <source>
        <dbReference type="ARBA" id="ARBA00022989"/>
    </source>
</evidence>
<keyword evidence="3" id="KW-0328">Glycosyltransferase</keyword>
<keyword evidence="12" id="KW-1015">Disulfide bond</keyword>
<evidence type="ECO:0000256" key="10">
    <source>
        <dbReference type="ARBA" id="ARBA00023034"/>
    </source>
</evidence>
<keyword evidence="6" id="KW-0479">Metal-binding</keyword>
<dbReference type="GO" id="GO:0015012">
    <property type="term" value="P:heparan sulfate proteoglycan biosynthetic process"/>
    <property type="evidence" value="ECO:0007669"/>
    <property type="project" value="TreeGrafter"/>
</dbReference>
<dbReference type="PANTHER" id="PTHR46025:SF3">
    <property type="entry name" value="XYLOSYLTRANSFERASE OXT"/>
    <property type="match status" value="1"/>
</dbReference>
<dbReference type="EMBL" id="PIQO01000004">
    <property type="protein sequence ID" value="PKR85557.1"/>
    <property type="molecule type" value="Genomic_DNA"/>
</dbReference>
<comment type="subcellular location">
    <subcellularLocation>
        <location evidence="2">Endoplasmic reticulum membrane</location>
        <topology evidence="2">Single-pass type II membrane protein</topology>
    </subcellularLocation>
    <subcellularLocation>
        <location evidence="1">Golgi apparatus membrane</location>
        <topology evidence="1">Single-pass type II membrane protein</topology>
    </subcellularLocation>
</comment>
<dbReference type="GO" id="GO:0046872">
    <property type="term" value="F:metal ion binding"/>
    <property type="evidence" value="ECO:0007669"/>
    <property type="project" value="UniProtKB-KW"/>
</dbReference>
<evidence type="ECO:0000256" key="13">
    <source>
        <dbReference type="ARBA" id="ARBA00023180"/>
    </source>
</evidence>
<organism evidence="15 16">
    <name type="scientific">Heyndrickxia camelliae</name>
    <dbReference type="NCBI Taxonomy" id="1707093"/>
    <lineage>
        <taxon>Bacteria</taxon>
        <taxon>Bacillati</taxon>
        <taxon>Bacillota</taxon>
        <taxon>Bacilli</taxon>
        <taxon>Bacillales</taxon>
        <taxon>Bacillaceae</taxon>
        <taxon>Heyndrickxia</taxon>
    </lineage>
</organism>
<dbReference type="Pfam" id="PF02485">
    <property type="entry name" value="Branch"/>
    <property type="match status" value="1"/>
</dbReference>
<dbReference type="GO" id="GO:0050650">
    <property type="term" value="P:chondroitin sulfate proteoglycan biosynthetic process"/>
    <property type="evidence" value="ECO:0007669"/>
    <property type="project" value="TreeGrafter"/>
</dbReference>